<keyword evidence="3" id="KW-0804">Transcription</keyword>
<accession>A0A438ANH4</accession>
<evidence type="ECO:0000259" key="4">
    <source>
        <dbReference type="PROSITE" id="PS01124"/>
    </source>
</evidence>
<dbReference type="InterPro" id="IPR032687">
    <property type="entry name" value="AraC-type_N"/>
</dbReference>
<dbReference type="GO" id="GO:0005829">
    <property type="term" value="C:cytosol"/>
    <property type="evidence" value="ECO:0007669"/>
    <property type="project" value="TreeGrafter"/>
</dbReference>
<keyword evidence="2" id="KW-0238">DNA-binding</keyword>
<gene>
    <name evidence="5" type="ORF">EGT50_16315</name>
</gene>
<dbReference type="InterPro" id="IPR009057">
    <property type="entry name" value="Homeodomain-like_sf"/>
</dbReference>
<dbReference type="PANTHER" id="PTHR47894">
    <property type="entry name" value="HTH-TYPE TRANSCRIPTIONAL REGULATOR GADX"/>
    <property type="match status" value="1"/>
</dbReference>
<dbReference type="GO" id="GO:0003700">
    <property type="term" value="F:DNA-binding transcription factor activity"/>
    <property type="evidence" value="ECO:0007669"/>
    <property type="project" value="InterPro"/>
</dbReference>
<protein>
    <submittedName>
        <fullName evidence="5">AraC family transcriptional regulator</fullName>
    </submittedName>
</protein>
<proteinExistence type="predicted"/>
<dbReference type="InterPro" id="IPR018060">
    <property type="entry name" value="HTH_AraC"/>
</dbReference>
<evidence type="ECO:0000256" key="2">
    <source>
        <dbReference type="ARBA" id="ARBA00023125"/>
    </source>
</evidence>
<sequence length="373" mass="41318">MTRKDNGSAVSLRSVDPARIFQGTMAGAAAERALHANSRWFKGRCSMQTYALPSGVGVLLHDLGIDAAAITRRADLPRDALSRQGFRVVAEDYFALWLALEAEYQEGDVAVGAARSLSAEAFDPVLFAGLCSPNLTAAAHRIADYKRLLYPVTFEIDDSSGLTLQLQPRGAFEPPPVLARFELLFWVSFARLATRERIKPVRMIVPVVPDDQTECTAFLDGCQLTRGRRAQIQFSESDARRPFVTSNESIWKVFEPQLRRRLQDLETNATWTDRVQSVLLEALPAGRGTLADLASDLNISARTLQRYLTAEGTSFRGVLGRTRERLARHYLSRSALSDTEIALLLGYDELTSLHRAFRSWTGQTIGAQRGTAS</sequence>
<dbReference type="Gene3D" id="1.10.10.60">
    <property type="entry name" value="Homeodomain-like"/>
    <property type="match status" value="1"/>
</dbReference>
<keyword evidence="6" id="KW-1185">Reference proteome</keyword>
<dbReference type="SMART" id="SM00342">
    <property type="entry name" value="HTH_ARAC"/>
    <property type="match status" value="1"/>
</dbReference>
<dbReference type="Proteomes" id="UP000283479">
    <property type="component" value="Unassembled WGS sequence"/>
</dbReference>
<evidence type="ECO:0000313" key="6">
    <source>
        <dbReference type="Proteomes" id="UP000283479"/>
    </source>
</evidence>
<keyword evidence="1" id="KW-0805">Transcription regulation</keyword>
<dbReference type="OrthoDB" id="5241536at2"/>
<reference evidence="5 6" key="1">
    <citation type="submission" date="2018-11" db="EMBL/GenBank/DDBJ databases">
        <title>Rhodococcus spongicola sp. nov. and Rhodococcus xishaensis sp. nov. from marine sponges.</title>
        <authorList>
            <person name="Li L."/>
            <person name="Lin H.W."/>
        </authorList>
    </citation>
    <scope>NUCLEOTIDE SEQUENCE [LARGE SCALE GENOMIC DNA]</scope>
    <source>
        <strain evidence="5 6">LHW51113</strain>
    </source>
</reference>
<evidence type="ECO:0000256" key="1">
    <source>
        <dbReference type="ARBA" id="ARBA00023015"/>
    </source>
</evidence>
<dbReference type="PROSITE" id="PS01124">
    <property type="entry name" value="HTH_ARAC_FAMILY_2"/>
    <property type="match status" value="1"/>
</dbReference>
<dbReference type="GO" id="GO:0000976">
    <property type="term" value="F:transcription cis-regulatory region binding"/>
    <property type="evidence" value="ECO:0007669"/>
    <property type="project" value="TreeGrafter"/>
</dbReference>
<evidence type="ECO:0000313" key="5">
    <source>
        <dbReference type="EMBL" id="RVW00190.1"/>
    </source>
</evidence>
<name>A0A438ANH4_9NOCA</name>
<comment type="caution">
    <text evidence="5">The sequence shown here is derived from an EMBL/GenBank/DDBJ whole genome shotgun (WGS) entry which is preliminary data.</text>
</comment>
<feature type="domain" description="HTH araC/xylS-type" evidence="4">
    <location>
        <begin position="273"/>
        <end position="371"/>
    </location>
</feature>
<organism evidence="5 6">
    <name type="scientific">Rhodococcus xishaensis</name>
    <dbReference type="NCBI Taxonomy" id="2487364"/>
    <lineage>
        <taxon>Bacteria</taxon>
        <taxon>Bacillati</taxon>
        <taxon>Actinomycetota</taxon>
        <taxon>Actinomycetes</taxon>
        <taxon>Mycobacteriales</taxon>
        <taxon>Nocardiaceae</taxon>
        <taxon>Rhodococcus</taxon>
    </lineage>
</organism>
<dbReference type="EMBL" id="RKLO01000007">
    <property type="protein sequence ID" value="RVW00190.1"/>
    <property type="molecule type" value="Genomic_DNA"/>
</dbReference>
<evidence type="ECO:0000256" key="3">
    <source>
        <dbReference type="ARBA" id="ARBA00023163"/>
    </source>
</evidence>
<dbReference type="Pfam" id="PF12625">
    <property type="entry name" value="Arabinose_bd"/>
    <property type="match status" value="1"/>
</dbReference>
<dbReference type="Pfam" id="PF12833">
    <property type="entry name" value="HTH_18"/>
    <property type="match status" value="1"/>
</dbReference>
<dbReference type="SUPFAM" id="SSF46689">
    <property type="entry name" value="Homeodomain-like"/>
    <property type="match status" value="1"/>
</dbReference>
<dbReference type="AlphaFoldDB" id="A0A438ANH4"/>
<dbReference type="PANTHER" id="PTHR47894:SF1">
    <property type="entry name" value="HTH-TYPE TRANSCRIPTIONAL REGULATOR VQSM"/>
    <property type="match status" value="1"/>
</dbReference>